<dbReference type="OrthoDB" id="9778554at2"/>
<dbReference type="Proteomes" id="UP000245461">
    <property type="component" value="Unassembled WGS sequence"/>
</dbReference>
<keyword evidence="8" id="KW-1185">Reference proteome</keyword>
<evidence type="ECO:0000313" key="7">
    <source>
        <dbReference type="EMBL" id="PWR18389.1"/>
    </source>
</evidence>
<dbReference type="RefSeq" id="WP_109907808.1">
    <property type="nucleotide sequence ID" value="NZ_QGLE01000015.1"/>
</dbReference>
<dbReference type="InterPro" id="IPR000897">
    <property type="entry name" value="SRP54_GTPase_dom"/>
</dbReference>
<dbReference type="PANTHER" id="PTHR43134:SF3">
    <property type="entry name" value="FLAGELLAR BIOSYNTHESIS PROTEIN FLHF"/>
    <property type="match status" value="1"/>
</dbReference>
<dbReference type="PANTHER" id="PTHR43134">
    <property type="entry name" value="SIGNAL RECOGNITION PARTICLE RECEPTOR SUBUNIT ALPHA"/>
    <property type="match status" value="1"/>
</dbReference>
<evidence type="ECO:0000256" key="3">
    <source>
        <dbReference type="ARBA" id="ARBA00022741"/>
    </source>
</evidence>
<dbReference type="AlphaFoldDB" id="A0A317DUN2"/>
<accession>A0A317DUN2</accession>
<proteinExistence type="inferred from homology"/>
<evidence type="ECO:0000259" key="6">
    <source>
        <dbReference type="SMART" id="SM00962"/>
    </source>
</evidence>
<reference evidence="7 8" key="1">
    <citation type="submission" date="2018-05" db="EMBL/GenBank/DDBJ databases">
        <title>Zavarzinia sp. HR-AS.</title>
        <authorList>
            <person name="Lee Y."/>
            <person name="Jeon C.O."/>
        </authorList>
    </citation>
    <scope>NUCLEOTIDE SEQUENCE [LARGE SCALE GENOMIC DNA]</scope>
    <source>
        <strain evidence="7 8">HR-AS</strain>
    </source>
</reference>
<dbReference type="GO" id="GO:0005047">
    <property type="term" value="F:signal recognition particle binding"/>
    <property type="evidence" value="ECO:0007669"/>
    <property type="project" value="TreeGrafter"/>
</dbReference>
<gene>
    <name evidence="7" type="ORF">DKG74_19235</name>
</gene>
<keyword evidence="4" id="KW-0342">GTP-binding</keyword>
<dbReference type="GO" id="GO:0006614">
    <property type="term" value="P:SRP-dependent cotranslational protein targeting to membrane"/>
    <property type="evidence" value="ECO:0007669"/>
    <property type="project" value="InterPro"/>
</dbReference>
<sequence length="365" mass="38734">MRLRTFHAANMADAMAEIRKALGPDAIIVSTRRAARGMVEVVAAVEAATPPPPVPDPRAAIDRRPDPFSLHRAEDDPVEALLAGRLAQINTPADAPEETRHRNAFARQITRALEYHRTPRRQVERLVRLAGAFEGGSPSDALAHALSTLLRFAPLSDQPQRSIMLVGPPGAGKTVVTAKIAARAAANGTPLRVVSTDTLKAGATAQLEAYLRALNQPLGLAANPAELAKTEHGGSRARRAVIDTAGANPFDEGEMTQITRLIAAADVEPVLVLAAGTDAHDAMDTARAFARLGVRRMIVTRLDATRRFGSLIAAADAGGLAIAEIGASPFVGQGLRPIDATELARLVMHDYDHIEADQLHDEAAQ</sequence>
<evidence type="ECO:0000256" key="5">
    <source>
        <dbReference type="ARBA" id="ARBA00023136"/>
    </source>
</evidence>
<evidence type="ECO:0000256" key="2">
    <source>
        <dbReference type="ARBA" id="ARBA00008531"/>
    </source>
</evidence>
<dbReference type="SUPFAM" id="SSF52540">
    <property type="entry name" value="P-loop containing nucleoside triphosphate hydrolases"/>
    <property type="match status" value="1"/>
</dbReference>
<comment type="similarity">
    <text evidence="2">Belongs to the GTP-binding SRP family.</text>
</comment>
<dbReference type="InterPro" id="IPR027417">
    <property type="entry name" value="P-loop_NTPase"/>
</dbReference>
<dbReference type="EMBL" id="QGLE01000015">
    <property type="protein sequence ID" value="PWR18389.1"/>
    <property type="molecule type" value="Genomic_DNA"/>
</dbReference>
<dbReference type="GO" id="GO:0003924">
    <property type="term" value="F:GTPase activity"/>
    <property type="evidence" value="ECO:0007669"/>
    <property type="project" value="TreeGrafter"/>
</dbReference>
<comment type="subcellular location">
    <subcellularLocation>
        <location evidence="1">Cell membrane</location>
        <topology evidence="1">Peripheral membrane protein</topology>
        <orientation evidence="1">Cytoplasmic side</orientation>
    </subcellularLocation>
</comment>
<protein>
    <recommendedName>
        <fullName evidence="6">SRP54-type proteins GTP-binding domain-containing protein</fullName>
    </recommendedName>
</protein>
<dbReference type="GO" id="GO:0005886">
    <property type="term" value="C:plasma membrane"/>
    <property type="evidence" value="ECO:0007669"/>
    <property type="project" value="UniProtKB-SubCell"/>
</dbReference>
<name>A0A317DUN2_9PROT</name>
<keyword evidence="5" id="KW-0472">Membrane</keyword>
<dbReference type="GO" id="GO:0005525">
    <property type="term" value="F:GTP binding"/>
    <property type="evidence" value="ECO:0007669"/>
    <property type="project" value="UniProtKB-KW"/>
</dbReference>
<organism evidence="7 8">
    <name type="scientific">Zavarzinia aquatilis</name>
    <dbReference type="NCBI Taxonomy" id="2211142"/>
    <lineage>
        <taxon>Bacteria</taxon>
        <taxon>Pseudomonadati</taxon>
        <taxon>Pseudomonadota</taxon>
        <taxon>Alphaproteobacteria</taxon>
        <taxon>Rhodospirillales</taxon>
        <taxon>Zavarziniaceae</taxon>
        <taxon>Zavarzinia</taxon>
    </lineage>
</organism>
<dbReference type="Pfam" id="PF00448">
    <property type="entry name" value="SRP54"/>
    <property type="match status" value="1"/>
</dbReference>
<dbReference type="Gene3D" id="3.40.50.300">
    <property type="entry name" value="P-loop containing nucleotide triphosphate hydrolases"/>
    <property type="match status" value="1"/>
</dbReference>
<keyword evidence="3" id="KW-0547">Nucleotide-binding</keyword>
<evidence type="ECO:0000256" key="4">
    <source>
        <dbReference type="ARBA" id="ARBA00023134"/>
    </source>
</evidence>
<comment type="caution">
    <text evidence="7">The sequence shown here is derived from an EMBL/GenBank/DDBJ whole genome shotgun (WGS) entry which is preliminary data.</text>
</comment>
<evidence type="ECO:0000256" key="1">
    <source>
        <dbReference type="ARBA" id="ARBA00004413"/>
    </source>
</evidence>
<feature type="domain" description="SRP54-type proteins GTP-binding" evidence="6">
    <location>
        <begin position="160"/>
        <end position="349"/>
    </location>
</feature>
<dbReference type="SMART" id="SM00962">
    <property type="entry name" value="SRP54"/>
    <property type="match status" value="1"/>
</dbReference>
<evidence type="ECO:0000313" key="8">
    <source>
        <dbReference type="Proteomes" id="UP000245461"/>
    </source>
</evidence>